<dbReference type="Pfam" id="PF00353">
    <property type="entry name" value="HemolysinCabind"/>
    <property type="match status" value="1"/>
</dbReference>
<dbReference type="GO" id="GO:0030198">
    <property type="term" value="P:extracellular matrix organization"/>
    <property type="evidence" value="ECO:0007669"/>
    <property type="project" value="TreeGrafter"/>
</dbReference>
<evidence type="ECO:0000256" key="2">
    <source>
        <dbReference type="ARBA" id="ARBA00004613"/>
    </source>
</evidence>
<keyword evidence="5" id="KW-0964">Secreted</keyword>
<accession>A0A380SW60</accession>
<reference evidence="18" key="1">
    <citation type="submission" date="2018-07" db="EMBL/GenBank/DDBJ databases">
        <authorList>
            <person name="Blom J."/>
        </authorList>
    </citation>
    <scope>NUCLEOTIDE SEQUENCE [LARGE SCALE GENOMIC DNA]</scope>
    <source>
        <strain evidence="18">CCOS 864</strain>
    </source>
</reference>
<keyword evidence="18" id="KW-1185">Reference proteome</keyword>
<dbReference type="Pfam" id="PF08548">
    <property type="entry name" value="Peptidase_M10_C"/>
    <property type="match status" value="1"/>
</dbReference>
<dbReference type="Pfam" id="PF00413">
    <property type="entry name" value="Peptidase_M10"/>
    <property type="match status" value="1"/>
</dbReference>
<dbReference type="SMART" id="SM00235">
    <property type="entry name" value="ZnMc"/>
    <property type="match status" value="1"/>
</dbReference>
<dbReference type="InterPro" id="IPR001818">
    <property type="entry name" value="Pept_M10_metallopeptidase"/>
</dbReference>
<dbReference type="EC" id="3.4.24.-" evidence="17"/>
<dbReference type="PIRSF" id="PIRSF001205">
    <property type="entry name" value="Peptidase_M10B"/>
    <property type="match status" value="1"/>
</dbReference>
<dbReference type="GO" id="GO:0005615">
    <property type="term" value="C:extracellular space"/>
    <property type="evidence" value="ECO:0007669"/>
    <property type="project" value="InterPro"/>
</dbReference>
<keyword evidence="13" id="KW-0482">Metalloprotease</keyword>
<evidence type="ECO:0000313" key="18">
    <source>
        <dbReference type="Proteomes" id="UP000255177"/>
    </source>
</evidence>
<dbReference type="AlphaFoldDB" id="A0A380SW60"/>
<dbReference type="CDD" id="cd04277">
    <property type="entry name" value="ZnMc_serralysin_like"/>
    <property type="match status" value="1"/>
</dbReference>
<evidence type="ECO:0000256" key="3">
    <source>
        <dbReference type="ARBA" id="ARBA00009490"/>
    </source>
</evidence>
<dbReference type="GO" id="GO:0030574">
    <property type="term" value="P:collagen catabolic process"/>
    <property type="evidence" value="ECO:0007669"/>
    <property type="project" value="TreeGrafter"/>
</dbReference>
<evidence type="ECO:0000256" key="12">
    <source>
        <dbReference type="ARBA" id="ARBA00022837"/>
    </source>
</evidence>
<protein>
    <submittedName>
        <fullName evidence="17">Metallopeptidase AprA</fullName>
        <ecNumber evidence="17">3.4.24.-</ecNumber>
    </submittedName>
</protein>
<evidence type="ECO:0000256" key="11">
    <source>
        <dbReference type="ARBA" id="ARBA00022833"/>
    </source>
</evidence>
<dbReference type="InterPro" id="IPR018511">
    <property type="entry name" value="Hemolysin-typ_Ca-bd_CS"/>
</dbReference>
<dbReference type="SUPFAM" id="SSF55486">
    <property type="entry name" value="Metalloproteases ('zincins'), catalytic domain"/>
    <property type="match status" value="1"/>
</dbReference>
<feature type="domain" description="Peptidase metallopeptidase" evidence="16">
    <location>
        <begin position="67"/>
        <end position="241"/>
    </location>
</feature>
<evidence type="ECO:0000256" key="10">
    <source>
        <dbReference type="ARBA" id="ARBA00022801"/>
    </source>
</evidence>
<evidence type="ECO:0000256" key="8">
    <source>
        <dbReference type="ARBA" id="ARBA00022729"/>
    </source>
</evidence>
<sequence>MSKVKESAIVSAGSVLQPHGASSAYSLINSFGHQYDRGGSATVNGKPSFSVDQAATQLLRDGAAWKDLNKDGTINLTYTFLTKAPVGFDSQELGSFSAFSGQQKAQAKLSMQSWADVAKVTFKEGASGGDGHMTFGNYSDGSTGGAAFAYLPFDRPGSHKGESWYLINNQYQANVNPENGNYGRQTLTHEIGHVLGLSHPGDYNAGEGYPTYADATYGQDTRGYSVMSYWGESNTSQNFTKGGVQVYSSAPLMDDIAAIQKLYGANYATRSGDTVYGFNSTADRDFYSATSASSKIVFSVWDGGGNDTLDFSGFTQNQKINLNDASFSDVGGMIGNISIAKGAIVENAIGGSGNDLLIGNAVANELKGGAGNDIIYGAGGGDKLWGGAGSDTFVFAASSDSTPSNPDRIMDFVSGQDKIDLSAISAFAVNKLPLQFVDAFTGHAGEAVLSFDQASNLGSLSIDFTGNSLSDFLVTTVGQAVATDIVV</sequence>
<dbReference type="InterPro" id="IPR001343">
    <property type="entry name" value="Hemolysn_Ca-bd"/>
</dbReference>
<gene>
    <name evidence="17" type="primary">aprA</name>
    <name evidence="17" type="ORF">CCOS864_01636</name>
</gene>
<keyword evidence="12" id="KW-0106">Calcium</keyword>
<evidence type="ECO:0000256" key="9">
    <source>
        <dbReference type="ARBA" id="ARBA00022737"/>
    </source>
</evidence>
<evidence type="ECO:0000256" key="1">
    <source>
        <dbReference type="ARBA" id="ARBA00001913"/>
    </source>
</evidence>
<proteinExistence type="inferred from homology"/>
<comment type="similarity">
    <text evidence="4">Belongs to the peptidase M10A family.</text>
</comment>
<dbReference type="GO" id="GO:0004222">
    <property type="term" value="F:metalloendopeptidase activity"/>
    <property type="evidence" value="ECO:0007669"/>
    <property type="project" value="InterPro"/>
</dbReference>
<evidence type="ECO:0000256" key="14">
    <source>
        <dbReference type="PIRSR" id="PIRSR001205-1"/>
    </source>
</evidence>
<dbReference type="GO" id="GO:0005509">
    <property type="term" value="F:calcium ion binding"/>
    <property type="evidence" value="ECO:0007669"/>
    <property type="project" value="InterPro"/>
</dbReference>
<dbReference type="Gene3D" id="3.40.390.10">
    <property type="entry name" value="Collagenase (Catalytic Domain)"/>
    <property type="match status" value="1"/>
</dbReference>
<dbReference type="PROSITE" id="PS00330">
    <property type="entry name" value="HEMOLYSIN_CALCIUM"/>
    <property type="match status" value="1"/>
</dbReference>
<dbReference type="EMBL" id="UIDD01000005">
    <property type="protein sequence ID" value="SUQ62207.1"/>
    <property type="molecule type" value="Genomic_DNA"/>
</dbReference>
<dbReference type="PANTHER" id="PTHR10201:SF291">
    <property type="entry name" value="MATRIX METALLOPROTEINASE 1, ISOFORM C-RELATED"/>
    <property type="match status" value="1"/>
</dbReference>
<comment type="cofactor">
    <cofactor evidence="15">
        <name>Zn(2+)</name>
        <dbReference type="ChEBI" id="CHEBI:29105"/>
    </cofactor>
    <text evidence="15">Binds 1 zinc ion per subunit.</text>
</comment>
<evidence type="ECO:0000256" key="13">
    <source>
        <dbReference type="ARBA" id="ARBA00023049"/>
    </source>
</evidence>
<keyword evidence="11 15" id="KW-0862">Zinc</keyword>
<dbReference type="InterPro" id="IPR016294">
    <property type="entry name" value="Pept_M10B"/>
</dbReference>
<feature type="binding site" evidence="15">
    <location>
        <position position="199"/>
    </location>
    <ligand>
        <name>Zn(2+)</name>
        <dbReference type="ChEBI" id="CHEBI:29105"/>
        <note>catalytic</note>
    </ligand>
</feature>
<dbReference type="InterPro" id="IPR011049">
    <property type="entry name" value="Serralysin-like_metalloprot_C"/>
</dbReference>
<dbReference type="InterPro" id="IPR034033">
    <property type="entry name" value="Serralysin-like"/>
</dbReference>
<name>A0A380SW60_9PSED</name>
<evidence type="ECO:0000259" key="16">
    <source>
        <dbReference type="SMART" id="SM00235"/>
    </source>
</evidence>
<keyword evidence="9" id="KW-0677">Repeat</keyword>
<dbReference type="PANTHER" id="PTHR10201">
    <property type="entry name" value="MATRIX METALLOPROTEINASE"/>
    <property type="match status" value="1"/>
</dbReference>
<dbReference type="RefSeq" id="WP_115085881.1">
    <property type="nucleotide sequence ID" value="NZ_CBCSFG010000016.1"/>
</dbReference>
<dbReference type="InterPro" id="IPR006026">
    <property type="entry name" value="Peptidase_Metallo"/>
</dbReference>
<dbReference type="Gene3D" id="2.150.10.10">
    <property type="entry name" value="Serralysin-like metalloprotease, C-terminal"/>
    <property type="match status" value="1"/>
</dbReference>
<comment type="cofactor">
    <cofactor evidence="1">
        <name>Ca(2+)</name>
        <dbReference type="ChEBI" id="CHEBI:29108"/>
    </cofactor>
</comment>
<dbReference type="InterPro" id="IPR013858">
    <property type="entry name" value="Peptidase_M10B_C"/>
</dbReference>
<feature type="active site" evidence="14">
    <location>
        <position position="190"/>
    </location>
</feature>
<keyword evidence="6" id="KW-0645">Protease</keyword>
<keyword evidence="10 17" id="KW-0378">Hydrolase</keyword>
<dbReference type="SUPFAM" id="SSF51120">
    <property type="entry name" value="beta-Roll"/>
    <property type="match status" value="1"/>
</dbReference>
<organism evidence="17 18">
    <name type="scientific">Pseudomonas wadenswilerensis</name>
    <dbReference type="NCBI Taxonomy" id="1785161"/>
    <lineage>
        <taxon>Bacteria</taxon>
        <taxon>Pseudomonadati</taxon>
        <taxon>Pseudomonadota</taxon>
        <taxon>Gammaproteobacteria</taxon>
        <taxon>Pseudomonadales</taxon>
        <taxon>Pseudomonadaceae</taxon>
        <taxon>Pseudomonas</taxon>
    </lineage>
</organism>
<feature type="binding site" evidence="15">
    <location>
        <position position="189"/>
    </location>
    <ligand>
        <name>Zn(2+)</name>
        <dbReference type="ChEBI" id="CHEBI:29105"/>
        <note>catalytic</note>
    </ligand>
</feature>
<dbReference type="InterPro" id="IPR024079">
    <property type="entry name" value="MetalloPept_cat_dom_sf"/>
</dbReference>
<evidence type="ECO:0000256" key="4">
    <source>
        <dbReference type="ARBA" id="ARBA00010370"/>
    </source>
</evidence>
<evidence type="ECO:0000313" key="17">
    <source>
        <dbReference type="EMBL" id="SUQ62207.1"/>
    </source>
</evidence>
<comment type="subcellular location">
    <subcellularLocation>
        <location evidence="2">Secreted</location>
    </subcellularLocation>
</comment>
<feature type="binding site" evidence="15">
    <location>
        <position position="193"/>
    </location>
    <ligand>
        <name>Zn(2+)</name>
        <dbReference type="ChEBI" id="CHEBI:29105"/>
        <note>catalytic</note>
    </ligand>
</feature>
<keyword evidence="7 15" id="KW-0479">Metal-binding</keyword>
<dbReference type="NCBIfam" id="NF035945">
    <property type="entry name" value="Zn_serralysin"/>
    <property type="match status" value="1"/>
</dbReference>
<dbReference type="Proteomes" id="UP000255177">
    <property type="component" value="Unassembled WGS sequence"/>
</dbReference>
<evidence type="ECO:0000256" key="7">
    <source>
        <dbReference type="ARBA" id="ARBA00022723"/>
    </source>
</evidence>
<dbReference type="FunFam" id="3.40.390.10:FF:000046">
    <property type="entry name" value="Serralysin"/>
    <property type="match status" value="1"/>
</dbReference>
<dbReference type="GO" id="GO:0008270">
    <property type="term" value="F:zinc ion binding"/>
    <property type="evidence" value="ECO:0007669"/>
    <property type="project" value="InterPro"/>
</dbReference>
<dbReference type="PRINTS" id="PR00313">
    <property type="entry name" value="CABNDNGRPT"/>
</dbReference>
<dbReference type="GO" id="GO:0006508">
    <property type="term" value="P:proteolysis"/>
    <property type="evidence" value="ECO:0007669"/>
    <property type="project" value="UniProtKB-KW"/>
</dbReference>
<evidence type="ECO:0000256" key="15">
    <source>
        <dbReference type="PIRSR" id="PIRSR001205-2"/>
    </source>
</evidence>
<evidence type="ECO:0000256" key="5">
    <source>
        <dbReference type="ARBA" id="ARBA00022525"/>
    </source>
</evidence>
<keyword evidence="8" id="KW-0732">Signal</keyword>
<comment type="similarity">
    <text evidence="3">Belongs to the peptidase M10B family.</text>
</comment>
<evidence type="ECO:0000256" key="6">
    <source>
        <dbReference type="ARBA" id="ARBA00022670"/>
    </source>
</evidence>